<dbReference type="AlphaFoldDB" id="A0A840J7H7"/>
<dbReference type="InterPro" id="IPR011042">
    <property type="entry name" value="6-blade_b-propeller_TolB-like"/>
</dbReference>
<dbReference type="GO" id="GO:0016787">
    <property type="term" value="F:hydrolase activity"/>
    <property type="evidence" value="ECO:0007669"/>
    <property type="project" value="TreeGrafter"/>
</dbReference>
<evidence type="ECO:0000313" key="2">
    <source>
        <dbReference type="EMBL" id="MBB4689394.1"/>
    </source>
</evidence>
<sequence length="309" mass="32260">MRPGTFGEVTVVPVNGHAPEDVVVDAQGRVYTGVEDGRILRVSPDGRRIDVLGDTGGRPLGLELYGDDELIVCDARAGLLSMPLAGGPVRTLATSGAGLDFVFCNNAAVAADGTIYFTDSSRRFGIDRWRDDLIEQTGGGRLLRRTPDGEITLIADGLQFANGVALPPDESFVAVAETGAGRIARVWLHGDRAGERDLLIDDLPGLPDNIATGSDGLIWIAVPSPLVGALTVARRLPGPLRAAVRALPAGMQPSPGPVVAALGVSADGGVVHELRGEIPGFRMLVGVREHGGRVWFGSLANDAIACIDL</sequence>
<comment type="caution">
    <text evidence="2">The sequence shown here is derived from an EMBL/GenBank/DDBJ whole genome shotgun (WGS) entry which is preliminary data.</text>
</comment>
<reference evidence="2 3" key="1">
    <citation type="submission" date="2020-08" db="EMBL/GenBank/DDBJ databases">
        <title>Sequencing the genomes of 1000 actinobacteria strains.</title>
        <authorList>
            <person name="Klenk H.-P."/>
        </authorList>
    </citation>
    <scope>NUCLEOTIDE SEQUENCE [LARGE SCALE GENOMIC DNA]</scope>
    <source>
        <strain evidence="2 3">DSM 45859</strain>
    </source>
</reference>
<gene>
    <name evidence="2" type="ORF">BJY18_006879</name>
</gene>
<dbReference type="PANTHER" id="PTHR10426:SF88">
    <property type="entry name" value="ADIPOCYTE PLASMA MEMBRANE-ASSOCIATED PROTEIN HEMOMUCIN-RELATED"/>
    <property type="match status" value="1"/>
</dbReference>
<proteinExistence type="predicted"/>
<evidence type="ECO:0000313" key="3">
    <source>
        <dbReference type="Proteomes" id="UP000581769"/>
    </source>
</evidence>
<name>A0A840J7H7_9PSEU</name>
<dbReference type="SUPFAM" id="SSF63829">
    <property type="entry name" value="Calcium-dependent phosphotriesterase"/>
    <property type="match status" value="1"/>
</dbReference>
<dbReference type="Proteomes" id="UP000581769">
    <property type="component" value="Unassembled WGS sequence"/>
</dbReference>
<protein>
    <submittedName>
        <fullName evidence="2">Sugar lactone lactonase YvrE</fullName>
    </submittedName>
</protein>
<dbReference type="RefSeq" id="WP_184783941.1">
    <property type="nucleotide sequence ID" value="NZ_JACHMG010000001.1"/>
</dbReference>
<evidence type="ECO:0000259" key="1">
    <source>
        <dbReference type="Pfam" id="PF08450"/>
    </source>
</evidence>
<accession>A0A840J7H7</accession>
<dbReference type="PANTHER" id="PTHR10426">
    <property type="entry name" value="STRICTOSIDINE SYNTHASE-RELATED"/>
    <property type="match status" value="1"/>
</dbReference>
<dbReference type="EMBL" id="JACHMG010000001">
    <property type="protein sequence ID" value="MBB4689394.1"/>
    <property type="molecule type" value="Genomic_DNA"/>
</dbReference>
<dbReference type="Pfam" id="PF08450">
    <property type="entry name" value="SGL"/>
    <property type="match status" value="1"/>
</dbReference>
<dbReference type="GO" id="GO:0012505">
    <property type="term" value="C:endomembrane system"/>
    <property type="evidence" value="ECO:0007669"/>
    <property type="project" value="TreeGrafter"/>
</dbReference>
<keyword evidence="3" id="KW-1185">Reference proteome</keyword>
<feature type="domain" description="SMP-30/Gluconolactonase/LRE-like region" evidence="1">
    <location>
        <begin position="36"/>
        <end position="223"/>
    </location>
</feature>
<organism evidence="2 3">
    <name type="scientific">Amycolatopsis jiangsuensis</name>
    <dbReference type="NCBI Taxonomy" id="1181879"/>
    <lineage>
        <taxon>Bacteria</taxon>
        <taxon>Bacillati</taxon>
        <taxon>Actinomycetota</taxon>
        <taxon>Actinomycetes</taxon>
        <taxon>Pseudonocardiales</taxon>
        <taxon>Pseudonocardiaceae</taxon>
        <taxon>Amycolatopsis</taxon>
    </lineage>
</organism>
<dbReference type="Gene3D" id="2.120.10.30">
    <property type="entry name" value="TolB, C-terminal domain"/>
    <property type="match status" value="1"/>
</dbReference>
<dbReference type="InterPro" id="IPR013658">
    <property type="entry name" value="SGL"/>
</dbReference>